<comment type="caution">
    <text evidence="1">The sequence shown here is derived from an EMBL/GenBank/DDBJ whole genome shotgun (WGS) entry which is preliminary data.</text>
</comment>
<name>A0A4Z0J4E9_9LACO</name>
<dbReference type="AlphaFoldDB" id="A0A4Z0J4E9"/>
<proteinExistence type="predicted"/>
<dbReference type="OrthoDB" id="9810250at2"/>
<dbReference type="Proteomes" id="UP000297348">
    <property type="component" value="Unassembled WGS sequence"/>
</dbReference>
<keyword evidence="2" id="KW-1185">Reference proteome</keyword>
<gene>
    <name evidence="1" type="ORF">EGT51_12875</name>
</gene>
<evidence type="ECO:0000313" key="1">
    <source>
        <dbReference type="EMBL" id="TGD17274.1"/>
    </source>
</evidence>
<accession>A0A4Z0J4E9</accession>
<protein>
    <submittedName>
        <fullName evidence="1">Uncharacterized protein</fullName>
    </submittedName>
</protein>
<reference evidence="1 2" key="1">
    <citation type="submission" date="2018-10" db="EMBL/GenBank/DDBJ databases">
        <title>Lactobacillus sp. R7 and Lactobacillus sp. R19 isolated from fermented mustard green product of Taiwan.</title>
        <authorList>
            <person name="Lin S.-T."/>
        </authorList>
    </citation>
    <scope>NUCLEOTIDE SEQUENCE [LARGE SCALE GENOMIC DNA]</scope>
    <source>
        <strain evidence="1 2">BCRC 81129</strain>
    </source>
</reference>
<organism evidence="1 2">
    <name type="scientific">Levilactobacillus suantsaiihabitans</name>
    <dbReference type="NCBI Taxonomy" id="2487722"/>
    <lineage>
        <taxon>Bacteria</taxon>
        <taxon>Bacillati</taxon>
        <taxon>Bacillota</taxon>
        <taxon>Bacilli</taxon>
        <taxon>Lactobacillales</taxon>
        <taxon>Lactobacillaceae</taxon>
        <taxon>Levilactobacillus</taxon>
    </lineage>
</organism>
<dbReference type="EMBL" id="RKLX01000046">
    <property type="protein sequence ID" value="TGD17274.1"/>
    <property type="molecule type" value="Genomic_DNA"/>
</dbReference>
<evidence type="ECO:0000313" key="2">
    <source>
        <dbReference type="Proteomes" id="UP000297348"/>
    </source>
</evidence>
<sequence>MTTTSPTDSTASFKALATTCIHYVVAHRELFALITQSNNPYPLTQLKSQLVTKVLAVEHLSRKNPQDYYDVVCLVSSVIGVITE</sequence>
<dbReference type="RefSeq" id="WP_135369020.1">
    <property type="nucleotide sequence ID" value="NZ_RKLX01000046.1"/>
</dbReference>